<dbReference type="Proteomes" id="UP000028839">
    <property type="component" value="Unassembled WGS sequence"/>
</dbReference>
<dbReference type="OrthoDB" id="5761403at2"/>
<organism evidence="1 2">
    <name type="scientific">Nitrosococcus oceani C-27</name>
    <dbReference type="NCBI Taxonomy" id="314279"/>
    <lineage>
        <taxon>Bacteria</taxon>
        <taxon>Pseudomonadati</taxon>
        <taxon>Pseudomonadota</taxon>
        <taxon>Gammaproteobacteria</taxon>
        <taxon>Chromatiales</taxon>
        <taxon>Chromatiaceae</taxon>
        <taxon>Nitrosococcus</taxon>
    </lineage>
</organism>
<reference evidence="1 2" key="1">
    <citation type="submission" date="2014-07" db="EMBL/GenBank/DDBJ databases">
        <title>Comparative analysis of Nitrosococcus oceani genome inventories of strains from Pacific and Atlantic gyres.</title>
        <authorList>
            <person name="Lim C.K."/>
            <person name="Wang L."/>
            <person name="Sayavedra-Soto L.A."/>
            <person name="Klotz M.G."/>
        </authorList>
    </citation>
    <scope>NUCLEOTIDE SEQUENCE [LARGE SCALE GENOMIC DNA]</scope>
    <source>
        <strain evidence="1 2">C-27</strain>
    </source>
</reference>
<dbReference type="EMBL" id="JPGN01000061">
    <property type="protein sequence ID" value="KFI19196.1"/>
    <property type="molecule type" value="Genomic_DNA"/>
</dbReference>
<accession>A0A0E2Z204</accession>
<protein>
    <submittedName>
        <fullName evidence="1">Uncharacterized protein</fullName>
    </submittedName>
</protein>
<name>A0A0E2Z204_9GAMM</name>
<evidence type="ECO:0000313" key="2">
    <source>
        <dbReference type="Proteomes" id="UP000028839"/>
    </source>
</evidence>
<evidence type="ECO:0000313" key="1">
    <source>
        <dbReference type="EMBL" id="KFI19196.1"/>
    </source>
</evidence>
<sequence>MKGNRSYASLIYLLVLTISLPLTMAQASSSVGKNLGSSIEEHTNKMAEKFPLLSPSEEKGGKSSKFWRFLFKDEDRQRTIPPTSRILKPNTLILQQVKQPHIRQDFAIGSDGSTLTRFAIPGVHGFGQSLGIHPSPPSLQGSMFSGTISDLTPIPITFSTIYLKGQRSLTPMSGFGLSYDHAWSLQADTKIFSEQINLQGEYAWTRYNYDHFIDTSIQNDNAYKLQLSYQPLQIASFFEAPLNGVMGVKHKQVGRFFESPAEPTEEPGISRWEGFTHLDWRGLALNNSIVQEADNGEKSLPPQRTYSTQLQGRYQFQHFKLPLWLGSPNFDMTLSRKRIEKKQQQSSSAEFKADFLYQDWHWNLSHSLHWNKTRTMPTQPGYFAISSAETQFELLSYNNLSLAPMLRYQYQGASFDELLVGIKSRAIFVPERLKGQFQMAAKQNWNNKKSKCTYTTSGNLDWRLAHRKNLLPAVHLFFEGHYQISSNQFNFPEDYRILLGLSLD</sequence>
<dbReference type="AlphaFoldDB" id="A0A0E2Z204"/>
<gene>
    <name evidence="1" type="ORF">IB75_10285</name>
</gene>
<proteinExistence type="predicted"/>
<comment type="caution">
    <text evidence="1">The sequence shown here is derived from an EMBL/GenBank/DDBJ whole genome shotgun (WGS) entry which is preliminary data.</text>
</comment>
<dbReference type="HOGENOM" id="CLU_539493_0_0_6"/>